<dbReference type="AlphaFoldDB" id="A0AAD7A7S1"/>
<proteinExistence type="predicted"/>
<evidence type="ECO:0000313" key="3">
    <source>
        <dbReference type="Proteomes" id="UP001218218"/>
    </source>
</evidence>
<keyword evidence="3" id="KW-1185">Reference proteome</keyword>
<comment type="caution">
    <text evidence="2">The sequence shown here is derived from an EMBL/GenBank/DDBJ whole genome shotgun (WGS) entry which is preliminary data.</text>
</comment>
<dbReference type="Proteomes" id="UP001218218">
    <property type="component" value="Unassembled WGS sequence"/>
</dbReference>
<reference evidence="2" key="1">
    <citation type="submission" date="2023-03" db="EMBL/GenBank/DDBJ databases">
        <title>Massive genome expansion in bonnet fungi (Mycena s.s.) driven by repeated elements and novel gene families across ecological guilds.</title>
        <authorList>
            <consortium name="Lawrence Berkeley National Laboratory"/>
            <person name="Harder C.B."/>
            <person name="Miyauchi S."/>
            <person name="Viragh M."/>
            <person name="Kuo A."/>
            <person name="Thoen E."/>
            <person name="Andreopoulos B."/>
            <person name="Lu D."/>
            <person name="Skrede I."/>
            <person name="Drula E."/>
            <person name="Henrissat B."/>
            <person name="Morin E."/>
            <person name="Kohler A."/>
            <person name="Barry K."/>
            <person name="LaButti K."/>
            <person name="Morin E."/>
            <person name="Salamov A."/>
            <person name="Lipzen A."/>
            <person name="Mereny Z."/>
            <person name="Hegedus B."/>
            <person name="Baldrian P."/>
            <person name="Stursova M."/>
            <person name="Weitz H."/>
            <person name="Taylor A."/>
            <person name="Grigoriev I.V."/>
            <person name="Nagy L.G."/>
            <person name="Martin F."/>
            <person name="Kauserud H."/>
        </authorList>
    </citation>
    <scope>NUCLEOTIDE SEQUENCE</scope>
    <source>
        <strain evidence="2">CBHHK002</strain>
    </source>
</reference>
<sequence length="321" mass="35547">MTISVHALLDPVLTPPLRVRLSLVRHPPTPSLWRPTARWTSAQTRMGDASMSSESARKSKSSGYWEQLVRLGRVLYEERGDTYGRARLLVPADNGSARRREVEWGWEWGTGTTGYAWPSTDLRLAERPQSTGRKDPVLLSLLLISQDALFTIRPSTLDVCTCPPHCPCPRAHLTFAAWLPSPSLDPPSALSLHVGLSRLRLRTCGCRPQESDTIDNRSVRRSGNQVEIAYDAYDERRDTAPRLVEICFSLQLISLVPFSSASCSTDSLFTSPSSAFTIPSVDWWVVTWRWSPRTTRSGMRGAGSSAPDERTSGCAGLYSAG</sequence>
<protein>
    <submittedName>
        <fullName evidence="2">Uncharacterized protein</fullName>
    </submittedName>
</protein>
<evidence type="ECO:0000256" key="1">
    <source>
        <dbReference type="SAM" id="MobiDB-lite"/>
    </source>
</evidence>
<feature type="region of interest" description="Disordered" evidence="1">
    <location>
        <begin position="295"/>
        <end position="321"/>
    </location>
</feature>
<name>A0AAD7A7S1_9AGAR</name>
<gene>
    <name evidence="2" type="ORF">DFH08DRAFT_860567</name>
</gene>
<dbReference type="EMBL" id="JARIHO010000013">
    <property type="protein sequence ID" value="KAJ7351462.1"/>
    <property type="molecule type" value="Genomic_DNA"/>
</dbReference>
<evidence type="ECO:0000313" key="2">
    <source>
        <dbReference type="EMBL" id="KAJ7351462.1"/>
    </source>
</evidence>
<accession>A0AAD7A7S1</accession>
<organism evidence="2 3">
    <name type="scientific">Mycena albidolilacea</name>
    <dbReference type="NCBI Taxonomy" id="1033008"/>
    <lineage>
        <taxon>Eukaryota</taxon>
        <taxon>Fungi</taxon>
        <taxon>Dikarya</taxon>
        <taxon>Basidiomycota</taxon>
        <taxon>Agaricomycotina</taxon>
        <taxon>Agaricomycetes</taxon>
        <taxon>Agaricomycetidae</taxon>
        <taxon>Agaricales</taxon>
        <taxon>Marasmiineae</taxon>
        <taxon>Mycenaceae</taxon>
        <taxon>Mycena</taxon>
    </lineage>
</organism>